<dbReference type="Gene3D" id="1.25.40.10">
    <property type="entry name" value="Tetratricopeptide repeat domain"/>
    <property type="match status" value="2"/>
</dbReference>
<dbReference type="EMBL" id="AP025592">
    <property type="protein sequence ID" value="BDG07831.1"/>
    <property type="molecule type" value="Genomic_DNA"/>
</dbReference>
<keyword evidence="2" id="KW-1185">Reference proteome</keyword>
<evidence type="ECO:0000313" key="2">
    <source>
        <dbReference type="Proteomes" id="UP001162734"/>
    </source>
</evidence>
<dbReference type="InterPro" id="IPR011990">
    <property type="entry name" value="TPR-like_helical_dom_sf"/>
</dbReference>
<protein>
    <recommendedName>
        <fullName evidence="3">Tetratricopeptide repeat protein</fullName>
    </recommendedName>
</protein>
<proteinExistence type="predicted"/>
<organism evidence="1 2">
    <name type="scientific">Anaeromyxobacter paludicola</name>
    <dbReference type="NCBI Taxonomy" id="2918171"/>
    <lineage>
        <taxon>Bacteria</taxon>
        <taxon>Pseudomonadati</taxon>
        <taxon>Myxococcota</taxon>
        <taxon>Myxococcia</taxon>
        <taxon>Myxococcales</taxon>
        <taxon>Cystobacterineae</taxon>
        <taxon>Anaeromyxobacteraceae</taxon>
        <taxon>Anaeromyxobacter</taxon>
    </lineage>
</organism>
<gene>
    <name evidence="1" type="ORF">AMPC_09440</name>
</gene>
<dbReference type="Proteomes" id="UP001162734">
    <property type="component" value="Chromosome"/>
</dbReference>
<reference evidence="2" key="1">
    <citation type="journal article" date="2022" name="Int. J. Syst. Evol. Microbiol.">
        <title>Anaeromyxobacter oryzae sp. nov., Anaeromyxobacter diazotrophicus sp. nov. and Anaeromyxobacter paludicola sp. nov., isolated from paddy soils.</title>
        <authorList>
            <person name="Itoh H."/>
            <person name="Xu Z."/>
            <person name="Mise K."/>
            <person name="Masuda Y."/>
            <person name="Ushijima N."/>
            <person name="Hayakawa C."/>
            <person name="Shiratori Y."/>
            <person name="Senoo K."/>
        </authorList>
    </citation>
    <scope>NUCLEOTIDE SEQUENCE [LARGE SCALE GENOMIC DNA]</scope>
    <source>
        <strain evidence="2">Red630</strain>
    </source>
</reference>
<dbReference type="SUPFAM" id="SSF48452">
    <property type="entry name" value="TPR-like"/>
    <property type="match status" value="2"/>
</dbReference>
<dbReference type="RefSeq" id="WP_248344764.1">
    <property type="nucleotide sequence ID" value="NZ_AP025592.1"/>
</dbReference>
<evidence type="ECO:0008006" key="3">
    <source>
        <dbReference type="Google" id="ProtNLM"/>
    </source>
</evidence>
<evidence type="ECO:0000313" key="1">
    <source>
        <dbReference type="EMBL" id="BDG07831.1"/>
    </source>
</evidence>
<accession>A0ABM7X7L0</accession>
<name>A0ABM7X7L0_9BACT</name>
<sequence length="362" mass="38401">MSWLVLALACAAAAAAILVREQLRRRREQAKAYLKGVRSMLEGNPDAAMEALSDAARLAAPEAYDTYLALGALFRREGDLARAIRLHRNILLRADLAPERRDEVERELAADYRRGGMLEEAEATFRPLVERGDGAAAAGLRDVLVDRGDLTGAAELQRRLAEGGEDRLLAHLEAALARRALSRGAPARAHAEQAVAAGPGSADALLALAEVEAGEGRAEQALSLAARALDAAPEAALLAWPALAAAGPAALPFVEARLAARPADAALWVLRARLLLAAGRQAEALPCLAGALERDGTGEVTIAMRELLREAAAPAPDELAARHDLMRAALLRRAQPLRCRSCGAATPLRAWRCDRCGAFDAF</sequence>